<dbReference type="GO" id="GO:0006351">
    <property type="term" value="P:DNA-templated transcription"/>
    <property type="evidence" value="ECO:0007669"/>
    <property type="project" value="InterPro"/>
</dbReference>
<proteinExistence type="predicted"/>
<dbReference type="PANTHER" id="PTHR11477:SF0">
    <property type="entry name" value="IP08861P-RELATED"/>
    <property type="match status" value="1"/>
</dbReference>
<evidence type="ECO:0000256" key="1">
    <source>
        <dbReference type="ARBA" id="ARBA00022723"/>
    </source>
</evidence>
<evidence type="ECO:0000313" key="7">
    <source>
        <dbReference type="Proteomes" id="UP000070248"/>
    </source>
</evidence>
<dbReference type="Pfam" id="PF01096">
    <property type="entry name" value="Zn_ribbon_TFIIS"/>
    <property type="match status" value="1"/>
</dbReference>
<dbReference type="EMBL" id="LHYL01000003">
    <property type="protein sequence ID" value="KXB08888.1"/>
    <property type="molecule type" value="Genomic_DNA"/>
</dbReference>
<evidence type="ECO:0000256" key="4">
    <source>
        <dbReference type="PROSITE-ProRule" id="PRU00472"/>
    </source>
</evidence>
<dbReference type="SMART" id="SM00440">
    <property type="entry name" value="ZnF_C2C2"/>
    <property type="match status" value="1"/>
</dbReference>
<dbReference type="Pfam" id="PF07500">
    <property type="entry name" value="TFIIS_M"/>
    <property type="match status" value="1"/>
</dbReference>
<evidence type="ECO:0000259" key="5">
    <source>
        <dbReference type="PROSITE" id="PS51133"/>
    </source>
</evidence>
<keyword evidence="7" id="KW-1185">Reference proteome</keyword>
<name>A0A133VR17_9EURY</name>
<evidence type="ECO:0000256" key="3">
    <source>
        <dbReference type="ARBA" id="ARBA00022833"/>
    </source>
</evidence>
<dbReference type="InterPro" id="IPR003618">
    <property type="entry name" value="TFIIS_cen_dom"/>
</dbReference>
<dbReference type="GO" id="GO:0003676">
    <property type="term" value="F:nucleic acid binding"/>
    <property type="evidence" value="ECO:0007669"/>
    <property type="project" value="InterPro"/>
</dbReference>
<accession>A0A133VR17</accession>
<evidence type="ECO:0000256" key="2">
    <source>
        <dbReference type="ARBA" id="ARBA00022771"/>
    </source>
</evidence>
<comment type="caution">
    <text evidence="6">The sequence shown here is derived from an EMBL/GenBank/DDBJ whole genome shotgun (WGS) entry which is preliminary data.</text>
</comment>
<dbReference type="PROSITE" id="PS00466">
    <property type="entry name" value="ZF_TFIIS_1"/>
    <property type="match status" value="1"/>
</dbReference>
<dbReference type="Gene3D" id="2.20.25.10">
    <property type="match status" value="1"/>
</dbReference>
<keyword evidence="1" id="KW-0479">Metal-binding</keyword>
<dbReference type="PANTHER" id="PTHR11477">
    <property type="entry name" value="TRANSCRIPTION FACTOR S-II ZINC FINGER DOMAIN-CONTAINING PROTEIN"/>
    <property type="match status" value="1"/>
</dbReference>
<dbReference type="Proteomes" id="UP000070248">
    <property type="component" value="Unassembled WGS sequence"/>
</dbReference>
<gene>
    <name evidence="6" type="ORF">AKJ59_00325</name>
</gene>
<organism evidence="6 7">
    <name type="scientific">candidate division MSBL1 archaeon SCGC-AAA385M02</name>
    <dbReference type="NCBI Taxonomy" id="1698287"/>
    <lineage>
        <taxon>Archaea</taxon>
        <taxon>Methanobacteriati</taxon>
        <taxon>Methanobacteriota</taxon>
        <taxon>candidate division MSBL1</taxon>
    </lineage>
</organism>
<dbReference type="PROSITE" id="PS51133">
    <property type="entry name" value="ZF_TFIIS_2"/>
    <property type="match status" value="1"/>
</dbReference>
<protein>
    <recommendedName>
        <fullName evidence="5">TFIIS-type domain-containing protein</fullName>
    </recommendedName>
</protein>
<dbReference type="AlphaFoldDB" id="A0A133VR17"/>
<reference evidence="6 7" key="1">
    <citation type="journal article" date="2016" name="Sci. Rep.">
        <title>Metabolic traits of an uncultured archaeal lineage -MSBL1- from brine pools of the Red Sea.</title>
        <authorList>
            <person name="Mwirichia R."/>
            <person name="Alam I."/>
            <person name="Rashid M."/>
            <person name="Vinu M."/>
            <person name="Ba-Alawi W."/>
            <person name="Anthony Kamau A."/>
            <person name="Kamanda Ngugi D."/>
            <person name="Goker M."/>
            <person name="Klenk H.P."/>
            <person name="Bajic V."/>
            <person name="Stingl U."/>
        </authorList>
    </citation>
    <scope>NUCLEOTIDE SEQUENCE [LARGE SCALE GENOMIC DNA]</scope>
    <source>
        <strain evidence="6">SCGC-AAA385M02</strain>
    </source>
</reference>
<keyword evidence="2 4" id="KW-0863">Zinc-finger</keyword>
<dbReference type="CDD" id="cd13749">
    <property type="entry name" value="Zn-ribbon_TFIIS"/>
    <property type="match status" value="1"/>
</dbReference>
<feature type="domain" description="TFIIS-type" evidence="5">
    <location>
        <begin position="132"/>
        <end position="172"/>
    </location>
</feature>
<dbReference type="GO" id="GO:0008270">
    <property type="term" value="F:zinc ion binding"/>
    <property type="evidence" value="ECO:0007669"/>
    <property type="project" value="UniProtKB-KW"/>
</dbReference>
<dbReference type="SUPFAM" id="SSF57783">
    <property type="entry name" value="Zinc beta-ribbon"/>
    <property type="match status" value="1"/>
</dbReference>
<evidence type="ECO:0000313" key="6">
    <source>
        <dbReference type="EMBL" id="KXB08888.1"/>
    </source>
</evidence>
<dbReference type="InterPro" id="IPR001222">
    <property type="entry name" value="Znf_TFIIS"/>
</dbReference>
<keyword evidence="3" id="KW-0862">Zinc</keyword>
<sequence length="173" mass="20697">MKTINNPSAFRKNISKKFINTIINEKNASNLEKGIFNYTLKECDKRNIAKNWTNVYFVQVYVDRVRSIYINLKNMKEGSTLYNKIKNKECRIHEIAFMNHQQLKPEKWNQLIEEKKIRDEHKYAPKLEASTDDFKCWKCKSKKCTYYQLQTRSADEPMTTFVTCLDCGQRWKC</sequence>